<dbReference type="Proteomes" id="UP001249851">
    <property type="component" value="Unassembled WGS sequence"/>
</dbReference>
<evidence type="ECO:0000256" key="1">
    <source>
        <dbReference type="ARBA" id="ARBA00004114"/>
    </source>
</evidence>
<evidence type="ECO:0000256" key="2">
    <source>
        <dbReference type="ARBA" id="ARBA00022490"/>
    </source>
</evidence>
<proteinExistence type="inferred from homology"/>
<name>A0AAD9R6E3_ACRCE</name>
<feature type="compositionally biased region" description="Polar residues" evidence="5">
    <location>
        <begin position="13"/>
        <end position="27"/>
    </location>
</feature>
<dbReference type="GO" id="GO:0005814">
    <property type="term" value="C:centriole"/>
    <property type="evidence" value="ECO:0007669"/>
    <property type="project" value="UniProtKB-SubCell"/>
</dbReference>
<dbReference type="AlphaFoldDB" id="A0AAD9R6E3"/>
<dbReference type="GO" id="GO:0045724">
    <property type="term" value="P:positive regulation of cilium assembly"/>
    <property type="evidence" value="ECO:0007669"/>
    <property type="project" value="TreeGrafter"/>
</dbReference>
<evidence type="ECO:0000313" key="7">
    <source>
        <dbReference type="EMBL" id="KAK2573730.1"/>
    </source>
</evidence>
<dbReference type="InterPro" id="IPR033590">
    <property type="entry name" value="PPP1R35"/>
</dbReference>
<sequence>MDSEGVRLPPKPTHQNPTALFKSTQLDLTPEKESTRPTRKQLNNNENSNNLSTKILGNTTNEAKKIYACLAQPSINSSNRICRKLAVLQEEKFDAATAIAEELEQSETARTNLGEKVALAVNVKKGSHVYCDLVPLDVDDNDLLAEYECIKTKSMFKTAKSELQEPDIMAFFAEDFETQVPHFDYAEFYIEEPLPKTIPASFSHLFDLYQHHQCWQEL</sequence>
<feature type="domain" description="Protein phosphatase 1 regulatory subunit 35 C-terminal" evidence="6">
    <location>
        <begin position="73"/>
        <end position="212"/>
    </location>
</feature>
<gene>
    <name evidence="7" type="ORF">P5673_001418</name>
</gene>
<dbReference type="InterPro" id="IPR029135">
    <property type="entry name" value="PPP1R35_C"/>
</dbReference>
<keyword evidence="8" id="KW-1185">Reference proteome</keyword>
<dbReference type="GO" id="GO:0019902">
    <property type="term" value="F:phosphatase binding"/>
    <property type="evidence" value="ECO:0007669"/>
    <property type="project" value="InterPro"/>
</dbReference>
<dbReference type="PANTHER" id="PTHR28625:SF1">
    <property type="entry name" value="PROTEIN PHOSPHATASE 1 REGULATORY SUBUNIT 35"/>
    <property type="match status" value="1"/>
</dbReference>
<feature type="region of interest" description="Disordered" evidence="5">
    <location>
        <begin position="1"/>
        <end position="52"/>
    </location>
</feature>
<evidence type="ECO:0000256" key="3">
    <source>
        <dbReference type="ARBA" id="ARBA00023212"/>
    </source>
</evidence>
<accession>A0AAD9R6E3</accession>
<dbReference type="Pfam" id="PF15503">
    <property type="entry name" value="PPP1R35_C"/>
    <property type="match status" value="1"/>
</dbReference>
<evidence type="ECO:0000259" key="6">
    <source>
        <dbReference type="Pfam" id="PF15503"/>
    </source>
</evidence>
<comment type="caution">
    <text evidence="7">The sequence shown here is derived from an EMBL/GenBank/DDBJ whole genome shotgun (WGS) entry which is preliminary data.</text>
</comment>
<reference evidence="7" key="1">
    <citation type="journal article" date="2023" name="G3 (Bethesda)">
        <title>Whole genome assembly and annotation of the endangered Caribbean coral Acropora cervicornis.</title>
        <authorList>
            <person name="Selwyn J.D."/>
            <person name="Vollmer S.V."/>
        </authorList>
    </citation>
    <scope>NUCLEOTIDE SEQUENCE</scope>
    <source>
        <strain evidence="7">K2</strain>
    </source>
</reference>
<evidence type="ECO:0000313" key="8">
    <source>
        <dbReference type="Proteomes" id="UP001249851"/>
    </source>
</evidence>
<protein>
    <recommendedName>
        <fullName evidence="6">Protein phosphatase 1 regulatory subunit 35 C-terminal domain-containing protein</fullName>
    </recommendedName>
</protein>
<comment type="subcellular location">
    <subcellularLocation>
        <location evidence="1">Cytoplasm</location>
        <location evidence="1">Cytoskeleton</location>
        <location evidence="1">Microtubule organizing center</location>
        <location evidence="1">Centrosome</location>
        <location evidence="1">Centriole</location>
    </subcellularLocation>
</comment>
<keyword evidence="2" id="KW-0963">Cytoplasm</keyword>
<organism evidence="7 8">
    <name type="scientific">Acropora cervicornis</name>
    <name type="common">Staghorn coral</name>
    <dbReference type="NCBI Taxonomy" id="6130"/>
    <lineage>
        <taxon>Eukaryota</taxon>
        <taxon>Metazoa</taxon>
        <taxon>Cnidaria</taxon>
        <taxon>Anthozoa</taxon>
        <taxon>Hexacorallia</taxon>
        <taxon>Scleractinia</taxon>
        <taxon>Astrocoeniina</taxon>
        <taxon>Acroporidae</taxon>
        <taxon>Acropora</taxon>
    </lineage>
</organism>
<evidence type="ECO:0000256" key="4">
    <source>
        <dbReference type="ARBA" id="ARBA00029452"/>
    </source>
</evidence>
<reference evidence="7" key="2">
    <citation type="journal article" date="2023" name="Science">
        <title>Genomic signatures of disease resistance in endangered staghorn corals.</title>
        <authorList>
            <person name="Vollmer S.V."/>
            <person name="Selwyn J.D."/>
            <person name="Despard B.A."/>
            <person name="Roesel C.L."/>
        </authorList>
    </citation>
    <scope>NUCLEOTIDE SEQUENCE</scope>
    <source>
        <strain evidence="7">K2</strain>
    </source>
</reference>
<dbReference type="PANTHER" id="PTHR28625">
    <property type="entry name" value="PROTEIN PHOSPHATASE 1 REGULATORY SUBUNIT 35"/>
    <property type="match status" value="1"/>
</dbReference>
<dbReference type="GO" id="GO:1903724">
    <property type="term" value="P:positive regulation of centriole elongation"/>
    <property type="evidence" value="ECO:0007669"/>
    <property type="project" value="TreeGrafter"/>
</dbReference>
<feature type="compositionally biased region" description="Low complexity" evidence="5">
    <location>
        <begin position="42"/>
        <end position="52"/>
    </location>
</feature>
<evidence type="ECO:0000256" key="5">
    <source>
        <dbReference type="SAM" id="MobiDB-lite"/>
    </source>
</evidence>
<keyword evidence="3" id="KW-0206">Cytoskeleton</keyword>
<comment type="similarity">
    <text evidence="4">Belongs to the PPP1R35 family.</text>
</comment>
<dbReference type="EMBL" id="JARQWQ010000002">
    <property type="protein sequence ID" value="KAK2573730.1"/>
    <property type="molecule type" value="Genomic_DNA"/>
</dbReference>